<comment type="cofactor">
    <cofactor evidence="1">
        <name>FAD</name>
        <dbReference type="ChEBI" id="CHEBI:57692"/>
    </cofactor>
</comment>
<dbReference type="InterPro" id="IPR016167">
    <property type="entry name" value="FAD-bd_PCMH_sub1"/>
</dbReference>
<feature type="domain" description="Molybdopterin dehydrogenase FAD-binding" evidence="2">
    <location>
        <begin position="72"/>
        <end position="102"/>
    </location>
</feature>
<dbReference type="SUPFAM" id="SSF56176">
    <property type="entry name" value="FAD-binding/transporter-associated domain-like"/>
    <property type="match status" value="1"/>
</dbReference>
<name>A0A0E9X011_ANGAN</name>
<dbReference type="InterPro" id="IPR036318">
    <property type="entry name" value="FAD-bd_PCMH-like_sf"/>
</dbReference>
<evidence type="ECO:0000256" key="1">
    <source>
        <dbReference type="ARBA" id="ARBA00001974"/>
    </source>
</evidence>
<dbReference type="Gene3D" id="3.30.43.10">
    <property type="entry name" value="Uridine Diphospho-n-acetylenolpyruvylglucosamine Reductase, domain 2"/>
    <property type="match status" value="1"/>
</dbReference>
<dbReference type="InterPro" id="IPR002346">
    <property type="entry name" value="Mopterin_DH_FAD-bd"/>
</dbReference>
<reference evidence="3" key="2">
    <citation type="journal article" date="2015" name="Fish Shellfish Immunol.">
        <title>Early steps in the European eel (Anguilla anguilla)-Vibrio vulnificus interaction in the gills: Role of the RtxA13 toxin.</title>
        <authorList>
            <person name="Callol A."/>
            <person name="Pajuelo D."/>
            <person name="Ebbesson L."/>
            <person name="Teles M."/>
            <person name="MacKenzie S."/>
            <person name="Amaro C."/>
        </authorList>
    </citation>
    <scope>NUCLEOTIDE SEQUENCE</scope>
</reference>
<organism evidence="3">
    <name type="scientific">Anguilla anguilla</name>
    <name type="common">European freshwater eel</name>
    <name type="synonym">Muraena anguilla</name>
    <dbReference type="NCBI Taxonomy" id="7936"/>
    <lineage>
        <taxon>Eukaryota</taxon>
        <taxon>Metazoa</taxon>
        <taxon>Chordata</taxon>
        <taxon>Craniata</taxon>
        <taxon>Vertebrata</taxon>
        <taxon>Euteleostomi</taxon>
        <taxon>Actinopterygii</taxon>
        <taxon>Neopterygii</taxon>
        <taxon>Teleostei</taxon>
        <taxon>Anguilliformes</taxon>
        <taxon>Anguillidae</taxon>
        <taxon>Anguilla</taxon>
    </lineage>
</organism>
<evidence type="ECO:0000313" key="3">
    <source>
        <dbReference type="EMBL" id="JAH95766.1"/>
    </source>
</evidence>
<dbReference type="PANTHER" id="PTHR45444:SF3">
    <property type="entry name" value="XANTHINE DEHYDROGENASE"/>
    <property type="match status" value="1"/>
</dbReference>
<reference evidence="3" key="1">
    <citation type="submission" date="2014-11" db="EMBL/GenBank/DDBJ databases">
        <authorList>
            <person name="Amaro Gonzalez C."/>
        </authorList>
    </citation>
    <scope>NUCLEOTIDE SEQUENCE</scope>
</reference>
<accession>A0A0E9X011</accession>
<evidence type="ECO:0000259" key="2">
    <source>
        <dbReference type="Pfam" id="PF00941"/>
    </source>
</evidence>
<dbReference type="GO" id="GO:0016491">
    <property type="term" value="F:oxidoreductase activity"/>
    <property type="evidence" value="ECO:0007669"/>
    <property type="project" value="InterPro"/>
</dbReference>
<dbReference type="GO" id="GO:0050660">
    <property type="term" value="F:flavin adenine dinucleotide binding"/>
    <property type="evidence" value="ECO:0007669"/>
    <property type="project" value="InterPro"/>
</dbReference>
<sequence length="106" mass="12020">MAAAVGERKTNCCCMDKENKDEYTNGHSISQLYDPSEFMPLDPTQELIFPPELMTLEKKPLRQLRFKGERVLWIQPTSLSELLELKAQYPTAKLVVGNTEVGEAFA</sequence>
<proteinExistence type="predicted"/>
<dbReference type="EMBL" id="GBXM01012811">
    <property type="protein sequence ID" value="JAH95766.1"/>
    <property type="molecule type" value="Transcribed_RNA"/>
</dbReference>
<dbReference type="Gene3D" id="1.10.150.120">
    <property type="entry name" value="[2Fe-2S]-binding domain"/>
    <property type="match status" value="1"/>
</dbReference>
<dbReference type="AlphaFoldDB" id="A0A0E9X011"/>
<protein>
    <recommendedName>
        <fullName evidence="2">Molybdopterin dehydrogenase FAD-binding domain-containing protein</fullName>
    </recommendedName>
</protein>
<dbReference type="GO" id="GO:0005506">
    <property type="term" value="F:iron ion binding"/>
    <property type="evidence" value="ECO:0007669"/>
    <property type="project" value="InterPro"/>
</dbReference>
<dbReference type="InterPro" id="IPR016208">
    <property type="entry name" value="Ald_Oxase/xanthine_DH-like"/>
</dbReference>
<dbReference type="PANTHER" id="PTHR45444">
    <property type="entry name" value="XANTHINE DEHYDROGENASE"/>
    <property type="match status" value="1"/>
</dbReference>
<dbReference type="Pfam" id="PF00941">
    <property type="entry name" value="FAD_binding_5"/>
    <property type="match status" value="1"/>
</dbReference>
<dbReference type="FunFam" id="3.30.43.10:FF:000001">
    <property type="entry name" value="Xanthine dehydrogenase/oxidase"/>
    <property type="match status" value="1"/>
</dbReference>